<protein>
    <submittedName>
        <fullName evidence="4">Uncharacterized LOC107688082</fullName>
    </submittedName>
</protein>
<dbReference type="GO" id="GO:0016020">
    <property type="term" value="C:membrane"/>
    <property type="evidence" value="ECO:0007669"/>
    <property type="project" value="InterPro"/>
</dbReference>
<evidence type="ECO:0000256" key="1">
    <source>
        <dbReference type="SAM" id="Phobius"/>
    </source>
</evidence>
<dbReference type="Pfam" id="PF07686">
    <property type="entry name" value="V-set"/>
    <property type="match status" value="1"/>
</dbReference>
<dbReference type="OrthoDB" id="8910057at2759"/>
<dbReference type="PANTHER" id="PTHR15343">
    <property type="entry name" value="CD7"/>
    <property type="match status" value="1"/>
</dbReference>
<accession>A0A671QQA5</accession>
<reference evidence="4" key="1">
    <citation type="submission" date="2025-08" db="UniProtKB">
        <authorList>
            <consortium name="Ensembl"/>
        </authorList>
    </citation>
    <scope>IDENTIFICATION</scope>
</reference>
<reference evidence="4" key="2">
    <citation type="submission" date="2025-09" db="UniProtKB">
        <authorList>
            <consortium name="Ensembl"/>
        </authorList>
    </citation>
    <scope>IDENTIFICATION</scope>
</reference>
<keyword evidence="2" id="KW-0732">Signal</keyword>
<feature type="domain" description="Immunoglobulin V-set" evidence="3">
    <location>
        <begin position="35"/>
        <end position="119"/>
    </location>
</feature>
<keyword evidence="5" id="KW-1185">Reference proteome</keyword>
<organism evidence="4 5">
    <name type="scientific">Sinocyclocheilus anshuiensis</name>
    <dbReference type="NCBI Taxonomy" id="1608454"/>
    <lineage>
        <taxon>Eukaryota</taxon>
        <taxon>Metazoa</taxon>
        <taxon>Chordata</taxon>
        <taxon>Craniata</taxon>
        <taxon>Vertebrata</taxon>
        <taxon>Euteleostomi</taxon>
        <taxon>Actinopterygii</taxon>
        <taxon>Neopterygii</taxon>
        <taxon>Teleostei</taxon>
        <taxon>Ostariophysi</taxon>
        <taxon>Cypriniformes</taxon>
        <taxon>Cyprinidae</taxon>
        <taxon>Cyprininae</taxon>
        <taxon>Sinocyclocheilus</taxon>
    </lineage>
</organism>
<dbReference type="Gene3D" id="2.60.40.10">
    <property type="entry name" value="Immunoglobulins"/>
    <property type="match status" value="1"/>
</dbReference>
<feature type="signal peptide" evidence="2">
    <location>
        <begin position="1"/>
        <end position="27"/>
    </location>
</feature>
<dbReference type="InterPro" id="IPR039090">
    <property type="entry name" value="CD7"/>
</dbReference>
<keyword evidence="1" id="KW-1133">Transmembrane helix</keyword>
<dbReference type="GO" id="GO:0002250">
    <property type="term" value="P:adaptive immune response"/>
    <property type="evidence" value="ECO:0007669"/>
    <property type="project" value="InterPro"/>
</dbReference>
<keyword evidence="1" id="KW-0812">Transmembrane</keyword>
<feature type="transmembrane region" description="Helical" evidence="1">
    <location>
        <begin position="155"/>
        <end position="180"/>
    </location>
</feature>
<feature type="chain" id="PRO_5025683128" evidence="2">
    <location>
        <begin position="28"/>
        <end position="219"/>
    </location>
</feature>
<evidence type="ECO:0000256" key="2">
    <source>
        <dbReference type="SAM" id="SignalP"/>
    </source>
</evidence>
<dbReference type="InterPro" id="IPR013106">
    <property type="entry name" value="Ig_V-set"/>
</dbReference>
<dbReference type="Ensembl" id="ENSSANT00000077941.1">
    <property type="protein sequence ID" value="ENSSANP00000073311.1"/>
    <property type="gene ID" value="ENSSANG00000036567.1"/>
</dbReference>
<dbReference type="KEGG" id="sanh:107688082"/>
<evidence type="ECO:0000313" key="4">
    <source>
        <dbReference type="Ensembl" id="ENSSANP00000073311.1"/>
    </source>
</evidence>
<dbReference type="GO" id="GO:0038023">
    <property type="term" value="F:signaling receptor activity"/>
    <property type="evidence" value="ECO:0007669"/>
    <property type="project" value="InterPro"/>
</dbReference>
<gene>
    <name evidence="4" type="primary">LOC107688082</name>
</gene>
<keyword evidence="1" id="KW-0472">Membrane</keyword>
<dbReference type="InterPro" id="IPR036179">
    <property type="entry name" value="Ig-like_dom_sf"/>
</dbReference>
<evidence type="ECO:0000313" key="5">
    <source>
        <dbReference type="Proteomes" id="UP000472260"/>
    </source>
</evidence>
<dbReference type="InterPro" id="IPR013783">
    <property type="entry name" value="Ig-like_fold"/>
</dbReference>
<name>A0A671QQA5_9TELE</name>
<dbReference type="GeneID" id="107688082"/>
<evidence type="ECO:0000259" key="3">
    <source>
        <dbReference type="Pfam" id="PF07686"/>
    </source>
</evidence>
<dbReference type="SUPFAM" id="SSF48726">
    <property type="entry name" value="Immunoglobulin"/>
    <property type="match status" value="1"/>
</dbReference>
<dbReference type="PANTHER" id="PTHR15343:SF0">
    <property type="entry name" value="T-CELL ANTIGEN CD7"/>
    <property type="match status" value="1"/>
</dbReference>
<dbReference type="RefSeq" id="XP_016341118.1">
    <property type="nucleotide sequence ID" value="XM_016485632.1"/>
</dbReference>
<sequence length="219" mass="24661">MMAITMRFLQIIFLLLVVLCLSNFVASADGIKYKGDNYTIKCPEPQKDAIGVSLLSRREVGREVLYYDFANKTITPHKDYKERVKVENDDKTLTIHIINLQLTDTGAYWCTCNTTSNSAKSSKAESGVFLLVHEPPIEPAPSVSANTKSGGMNDLLIPVMALTVGSVLLLLLLVFGVWFVPKIKKLIKRREEEKVEEDEKRCNNGVYEVMTVQRRTECI</sequence>
<dbReference type="Proteomes" id="UP000472260">
    <property type="component" value="Unassembled WGS sequence"/>
</dbReference>
<proteinExistence type="predicted"/>
<dbReference type="AlphaFoldDB" id="A0A671QQA5"/>